<dbReference type="Proteomes" id="UP000653127">
    <property type="component" value="Unassembled WGS sequence"/>
</dbReference>
<evidence type="ECO:0000313" key="5">
    <source>
        <dbReference type="Proteomes" id="UP000653127"/>
    </source>
</evidence>
<comment type="similarity">
    <text evidence="1">Belongs to the myoviridae tail sheath protein family.</text>
</comment>
<evidence type="ECO:0000259" key="3">
    <source>
        <dbReference type="Pfam" id="PF17482"/>
    </source>
</evidence>
<reference evidence="4" key="1">
    <citation type="submission" date="2020-08" db="EMBL/GenBank/DDBJ databases">
        <title>Genome public.</title>
        <authorList>
            <person name="Liu C."/>
            <person name="Sun Q."/>
        </authorList>
    </citation>
    <scope>NUCLEOTIDE SEQUENCE</scope>
    <source>
        <strain evidence="4">NSJ-31</strain>
    </source>
</reference>
<name>A0A926DYR8_9FIRM</name>
<gene>
    <name evidence="4" type="ORF">H8711_06410</name>
</gene>
<feature type="domain" description="Tail sheath protein C-terminal" evidence="3">
    <location>
        <begin position="461"/>
        <end position="567"/>
    </location>
</feature>
<feature type="domain" description="Tail sheath protein subtilisin-like" evidence="2">
    <location>
        <begin position="305"/>
        <end position="460"/>
    </location>
</feature>
<dbReference type="InterPro" id="IPR020287">
    <property type="entry name" value="Tail_sheath_C"/>
</dbReference>
<sequence>MAEYLSPGVYVEEFESGMRAMEGVSTSTAGFIGMAEKGETVGTPEFITSFAEYQRKFGGYLSENAFGGNRFLPYAVEQFFNNGGARCYIMRVAPADAKAASAVMSSIVATAKSVGRWGNNIRIVAGTASKAKSQALAADADMTALGKTFQLKNASGFTVGDVVALVDNGAPVGYNRIVKIQDDTVTFETEFEQDIVDTAMLPKKVIESCEVSIEISCGGEVETYETVSFNSQSADFIENRLSRSNLISIQYNAIDEIFPPMLALSGDALATKSVFTLSGGSDGSCKKADDSIYIGGGDAPGKRTGLEAFKEITNVSIMAIPGITSPAVQLALVSHCQNLASRFAVLDMPGALTKPQNLLEHRAIVDSDYAAMYHPWLQVYDMAAKKPAYIPPSGAICGIYARSDVARGVHKAPANEVVNNCLGLSCLYNRGEQDLLNPAGVNLIRALPGQGIRVWGGRTCSSNSLWKYINVRRLFIYLEETIKAQTNWAVFEPNDEVLWARVGMTIRSFLRDMYRSGALVGATESEAFFVNIGPDTMTQQDILNGKLICVIGVAPSRPAEFVIFRITQNMKE</sequence>
<dbReference type="Gene3D" id="3.40.50.11780">
    <property type="match status" value="2"/>
</dbReference>
<organism evidence="4 5">
    <name type="scientific">Ligaoa zhengdingensis</name>
    <dbReference type="NCBI Taxonomy" id="2763658"/>
    <lineage>
        <taxon>Bacteria</taxon>
        <taxon>Bacillati</taxon>
        <taxon>Bacillota</taxon>
        <taxon>Clostridia</taxon>
        <taxon>Eubacteriales</taxon>
        <taxon>Oscillospiraceae</taxon>
        <taxon>Ligaoa</taxon>
    </lineage>
</organism>
<evidence type="ECO:0000256" key="1">
    <source>
        <dbReference type="ARBA" id="ARBA00008005"/>
    </source>
</evidence>
<dbReference type="InterPro" id="IPR052042">
    <property type="entry name" value="Tail_sheath_structural"/>
</dbReference>
<dbReference type="PANTHER" id="PTHR35861:SF1">
    <property type="entry name" value="PHAGE TAIL SHEATH PROTEIN"/>
    <property type="match status" value="1"/>
</dbReference>
<proteinExistence type="inferred from homology"/>
<evidence type="ECO:0000259" key="2">
    <source>
        <dbReference type="Pfam" id="PF04984"/>
    </source>
</evidence>
<comment type="caution">
    <text evidence="4">The sequence shown here is derived from an EMBL/GenBank/DDBJ whole genome shotgun (WGS) entry which is preliminary data.</text>
</comment>
<keyword evidence="5" id="KW-1185">Reference proteome</keyword>
<evidence type="ECO:0000313" key="4">
    <source>
        <dbReference type="EMBL" id="MBC8546566.1"/>
    </source>
</evidence>
<protein>
    <submittedName>
        <fullName evidence="4">Phage tail sheath family protein</fullName>
    </submittedName>
</protein>
<dbReference type="AlphaFoldDB" id="A0A926DYR8"/>
<dbReference type="RefSeq" id="WP_249282644.1">
    <property type="nucleotide sequence ID" value="NZ_JBCLMT010000005.1"/>
</dbReference>
<dbReference type="EMBL" id="JACRST010000007">
    <property type="protein sequence ID" value="MBC8546566.1"/>
    <property type="molecule type" value="Genomic_DNA"/>
</dbReference>
<dbReference type="Pfam" id="PF17482">
    <property type="entry name" value="Phage_sheath_1C"/>
    <property type="match status" value="1"/>
</dbReference>
<dbReference type="Pfam" id="PF04984">
    <property type="entry name" value="Phage_sheath_1"/>
    <property type="match status" value="1"/>
</dbReference>
<dbReference type="PANTHER" id="PTHR35861">
    <property type="match status" value="1"/>
</dbReference>
<dbReference type="InterPro" id="IPR035089">
    <property type="entry name" value="Phage_sheath_subtilisin"/>
</dbReference>
<accession>A0A926DYR8</accession>